<evidence type="ECO:0000256" key="1">
    <source>
        <dbReference type="SAM" id="MobiDB-lite"/>
    </source>
</evidence>
<dbReference type="InterPro" id="IPR031888">
    <property type="entry name" value="DUF5068"/>
</dbReference>
<name>A0A3E0WRB6_9BACI</name>
<proteinExistence type="predicted"/>
<organism evidence="2 3">
    <name type="scientific">Virgibacillus dokdonensis</name>
    <dbReference type="NCBI Taxonomy" id="302167"/>
    <lineage>
        <taxon>Bacteria</taxon>
        <taxon>Bacillati</taxon>
        <taxon>Bacillota</taxon>
        <taxon>Bacilli</taxon>
        <taxon>Bacillales</taxon>
        <taxon>Bacillaceae</taxon>
        <taxon>Virgibacillus</taxon>
    </lineage>
</organism>
<protein>
    <submittedName>
        <fullName evidence="2">DUF5068 domain-containing protein</fullName>
    </submittedName>
</protein>
<dbReference type="AlphaFoldDB" id="A0A3E0WRB6"/>
<evidence type="ECO:0000313" key="2">
    <source>
        <dbReference type="EMBL" id="RFA35514.1"/>
    </source>
</evidence>
<dbReference type="EMBL" id="NFZX01000013">
    <property type="protein sequence ID" value="RFA35514.1"/>
    <property type="molecule type" value="Genomic_DNA"/>
</dbReference>
<reference evidence="2 3" key="1">
    <citation type="submission" date="2017-05" db="EMBL/GenBank/DDBJ databases">
        <title>Virgibacillus sp. AK90 isolated from a saltern of Kakinada, India.</title>
        <authorList>
            <person name="Gupta V."/>
            <person name="Sidhu C."/>
            <person name="Korpole S."/>
            <person name="Pinnaka A.K."/>
        </authorList>
    </citation>
    <scope>NUCLEOTIDE SEQUENCE [LARGE SCALE GENOMIC DNA]</scope>
    <source>
        <strain evidence="2 3">AK90</strain>
    </source>
</reference>
<gene>
    <name evidence="2" type="ORF">CAI16_08180</name>
</gene>
<accession>A0A3E0WRB6</accession>
<feature type="compositionally biased region" description="Basic and acidic residues" evidence="1">
    <location>
        <begin position="332"/>
        <end position="348"/>
    </location>
</feature>
<sequence length="348" mass="39632">MEESTEGTASVMYENNEPQTHDMEGISFTVDGYKLVELKDFHQDYAIPFDDQTNGGVILASYTLKNDTDKDVHYMPNLYMTYTGADKDINNYRSLIPEDQQIPVLLSPENDYLLEAGEEVSGYYTYPFGEDLLKDVLEVGSVEIEIPLPQTDKEDYGTAFGEEKMFSFPLNDENKKKFDKEASQGFYEDLVTAENMGDKEMLESKEDIEKSKDIGKATVILDGYQITNFVPNEEEAARFQSDEMVLLTTKFTIDNGYDEDISKSSISSTLYLNNGKQRALNEGMLLRYGNDEVISPNDSGDLLQVFLLDKEQYEKIWKDKSFEMEIGPMRNTDGKDISKGKEAKFKLK</sequence>
<comment type="caution">
    <text evidence="2">The sequence shown here is derived from an EMBL/GenBank/DDBJ whole genome shotgun (WGS) entry which is preliminary data.</text>
</comment>
<dbReference type="Pfam" id="PF16781">
    <property type="entry name" value="DUF5068"/>
    <property type="match status" value="1"/>
</dbReference>
<feature type="region of interest" description="Disordered" evidence="1">
    <location>
        <begin position="328"/>
        <end position="348"/>
    </location>
</feature>
<dbReference type="Proteomes" id="UP000256488">
    <property type="component" value="Unassembled WGS sequence"/>
</dbReference>
<evidence type="ECO:0000313" key="3">
    <source>
        <dbReference type="Proteomes" id="UP000256488"/>
    </source>
</evidence>
<dbReference type="Gene3D" id="2.60.40.4170">
    <property type="match status" value="1"/>
</dbReference>